<feature type="compositionally biased region" description="Acidic residues" evidence="1">
    <location>
        <begin position="193"/>
        <end position="212"/>
    </location>
</feature>
<dbReference type="AlphaFoldDB" id="A0A369JW03"/>
<reference evidence="2" key="1">
    <citation type="submission" date="2018-04" db="EMBL/GenBank/DDBJ databases">
        <title>Whole genome sequencing of Hypsizygus marmoreus.</title>
        <authorList>
            <person name="Choi I.-G."/>
            <person name="Min B."/>
            <person name="Kim J.-G."/>
            <person name="Kim S."/>
            <person name="Oh Y.-L."/>
            <person name="Kong W.-S."/>
            <person name="Park H."/>
            <person name="Jeong J."/>
            <person name="Song E.-S."/>
        </authorList>
    </citation>
    <scope>NUCLEOTIDE SEQUENCE [LARGE SCALE GENOMIC DNA]</scope>
    <source>
        <strain evidence="2">51987-8</strain>
    </source>
</reference>
<organism evidence="2 3">
    <name type="scientific">Hypsizygus marmoreus</name>
    <name type="common">White beech mushroom</name>
    <name type="synonym">Agaricus marmoreus</name>
    <dbReference type="NCBI Taxonomy" id="39966"/>
    <lineage>
        <taxon>Eukaryota</taxon>
        <taxon>Fungi</taxon>
        <taxon>Dikarya</taxon>
        <taxon>Basidiomycota</taxon>
        <taxon>Agaricomycotina</taxon>
        <taxon>Agaricomycetes</taxon>
        <taxon>Agaricomycetidae</taxon>
        <taxon>Agaricales</taxon>
        <taxon>Tricholomatineae</taxon>
        <taxon>Lyophyllaceae</taxon>
        <taxon>Hypsizygus</taxon>
    </lineage>
</organism>
<dbReference type="InParanoid" id="A0A369JW03"/>
<gene>
    <name evidence="2" type="ORF">Hypma_006312</name>
</gene>
<evidence type="ECO:0000313" key="2">
    <source>
        <dbReference type="EMBL" id="RDB25522.1"/>
    </source>
</evidence>
<evidence type="ECO:0000313" key="3">
    <source>
        <dbReference type="Proteomes" id="UP000076154"/>
    </source>
</evidence>
<dbReference type="OrthoDB" id="3182995at2759"/>
<dbReference type="Proteomes" id="UP000076154">
    <property type="component" value="Unassembled WGS sequence"/>
</dbReference>
<protein>
    <recommendedName>
        <fullName evidence="4">Protein kinase domain-containing protein</fullName>
    </recommendedName>
</protein>
<feature type="region of interest" description="Disordered" evidence="1">
    <location>
        <begin position="189"/>
        <end position="221"/>
    </location>
</feature>
<evidence type="ECO:0008006" key="4">
    <source>
        <dbReference type="Google" id="ProtNLM"/>
    </source>
</evidence>
<name>A0A369JW03_HYPMA</name>
<dbReference type="EMBL" id="LUEZ02000040">
    <property type="protein sequence ID" value="RDB25522.1"/>
    <property type="molecule type" value="Genomic_DNA"/>
</dbReference>
<evidence type="ECO:0000256" key="1">
    <source>
        <dbReference type="SAM" id="MobiDB-lite"/>
    </source>
</evidence>
<accession>A0A369JW03</accession>
<proteinExistence type="predicted"/>
<sequence length="352" mass="39400">MAGASLSHPGREDYGPQALSTFSSLTILGLASSKGGMIPVTLSRSASFPAHRSTAYELPSNERQGWESLPVPLNKPHLELELGDCLGDGRIGLVYGARISRVLDRPGGVQIHSPAFNSAVELCIKIAKPTRCRSLARELWFYERLSEDKGYQGEVVPRCYGLFTTPLNAITASQGRNVRIDPWPDKYMHAPLDDSDSETDEDEDHLADDEEGTAFLADDRPFKTDSPWNTWRYSPDSPLISLLVTEKLGEVYSKEAFKSNPSSRNDLANLIEDLSSAAVLHNDFKFNNVVRALPGSPPCSRHGYAHEWRVIDFDRASRWGKTVKRDDDLFIRHARKKWAKGWGWFWGIPDDL</sequence>
<keyword evidence="3" id="KW-1185">Reference proteome</keyword>
<comment type="caution">
    <text evidence="2">The sequence shown here is derived from an EMBL/GenBank/DDBJ whole genome shotgun (WGS) entry which is preliminary data.</text>
</comment>